<name>A0A542BSW9_SERFO</name>
<dbReference type="InterPro" id="IPR022433">
    <property type="entry name" value="Lip_kinase_YegS"/>
</dbReference>
<dbReference type="InterPro" id="IPR045540">
    <property type="entry name" value="YegS/DAGK_C"/>
</dbReference>
<dbReference type="InterPro" id="IPR017438">
    <property type="entry name" value="ATP-NAD_kinase_N"/>
</dbReference>
<dbReference type="InterPro" id="IPR050187">
    <property type="entry name" value="Lipid_Phosphate_FormReg"/>
</dbReference>
<feature type="binding site" evidence="11">
    <location>
        <position position="40"/>
    </location>
    <ligand>
        <name>ATP</name>
        <dbReference type="ChEBI" id="CHEBI:30616"/>
    </ligand>
</feature>
<dbReference type="NCBIfam" id="TIGR00147">
    <property type="entry name" value="YegS/Rv2252/BmrU family lipid kinase"/>
    <property type="match status" value="1"/>
</dbReference>
<dbReference type="PROSITE" id="PS50146">
    <property type="entry name" value="DAGK"/>
    <property type="match status" value="1"/>
</dbReference>
<reference evidence="13" key="2">
    <citation type="submission" date="2019-08" db="EMBL/GenBank/DDBJ databases">
        <title>Investigation of anaerobic lignin degradation for improved lignocellulosic biofuels.</title>
        <authorList>
            <person name="Deangelis K.PhD."/>
        </authorList>
    </citation>
    <scope>NUCLEOTIDE SEQUENCE [LARGE SCALE GENOMIC DNA]</scope>
    <source>
        <strain evidence="13">128R</strain>
    </source>
</reference>
<feature type="active site" description="Proton acceptor" evidence="11">
    <location>
        <position position="271"/>
    </location>
</feature>
<dbReference type="Pfam" id="PF00781">
    <property type="entry name" value="DAGK_cat"/>
    <property type="match status" value="1"/>
</dbReference>
<dbReference type="GO" id="GO:0005524">
    <property type="term" value="F:ATP binding"/>
    <property type="evidence" value="ECO:0007669"/>
    <property type="project" value="UniProtKB-UniRule"/>
</dbReference>
<dbReference type="NCBIfam" id="NF009602">
    <property type="entry name" value="PRK13054.1"/>
    <property type="match status" value="1"/>
</dbReference>
<evidence type="ECO:0000256" key="10">
    <source>
        <dbReference type="ARBA" id="ARBA00023264"/>
    </source>
</evidence>
<keyword evidence="5 11" id="KW-0418">Kinase</keyword>
<keyword evidence="10 11" id="KW-1208">Phospholipid metabolism</keyword>
<dbReference type="GO" id="GO:0008654">
    <property type="term" value="P:phospholipid biosynthetic process"/>
    <property type="evidence" value="ECO:0007669"/>
    <property type="project" value="UniProtKB-UniRule"/>
</dbReference>
<feature type="binding site" evidence="11">
    <location>
        <position position="215"/>
    </location>
    <ligand>
        <name>Mg(2+)</name>
        <dbReference type="ChEBI" id="CHEBI:18420"/>
    </ligand>
</feature>
<accession>A0A542BSW9</accession>
<evidence type="ECO:0000256" key="6">
    <source>
        <dbReference type="ARBA" id="ARBA00022840"/>
    </source>
</evidence>
<evidence type="ECO:0000256" key="4">
    <source>
        <dbReference type="ARBA" id="ARBA00022741"/>
    </source>
</evidence>
<evidence type="ECO:0000259" key="12">
    <source>
        <dbReference type="PROSITE" id="PS50146"/>
    </source>
</evidence>
<keyword evidence="9 11" id="KW-0594">Phospholipid biosynthesis</keyword>
<feature type="binding site" evidence="11">
    <location>
        <position position="95"/>
    </location>
    <ligand>
        <name>ATP</name>
        <dbReference type="ChEBI" id="CHEBI:30616"/>
    </ligand>
</feature>
<comment type="function">
    <text evidence="11">Probably phosphorylates lipids; the in vivo substrate is unknown.</text>
</comment>
<dbReference type="NCBIfam" id="TIGR03702">
    <property type="entry name" value="lip_kinase_YegS"/>
    <property type="match status" value="1"/>
</dbReference>
<organism evidence="13">
    <name type="scientific">Serratia fonticola</name>
    <dbReference type="NCBI Taxonomy" id="47917"/>
    <lineage>
        <taxon>Bacteria</taxon>
        <taxon>Pseudomonadati</taxon>
        <taxon>Pseudomonadota</taxon>
        <taxon>Gammaproteobacteria</taxon>
        <taxon>Enterobacterales</taxon>
        <taxon>Yersiniaceae</taxon>
        <taxon>Serratia</taxon>
    </lineage>
</organism>
<sequence>MSQYAPTLLIINGKSAGNEEVRAAVKMLRDEALILHVRVTWEHGDAARYVKEASQLQVETVIAGGGDGTINEVAAALAQLPAERRPVLGILPLGTANDFATACSIPLQPELALQLAIKGRAVPIDLAKVNDQRYFVNMATGGFGTRITTETPEKLKAALGGVSYFIHGLLRLDALKADNCEIRGPDFHWAGEALVIGIGNGKQAGGGQQLCPNALINDGLLQVRLLTAEELLPTLINILFSGEEDSNIVDASLPWLEISAPHEITFNLDGEPLKGTHFRIEVLPSAIECRLPPNCDLLG</sequence>
<protein>
    <recommendedName>
        <fullName evidence="11">Probable lipid kinase YegS-like</fullName>
        <ecNumber evidence="11">2.7.1.-</ecNumber>
    </recommendedName>
</protein>
<comment type="subcellular location">
    <subcellularLocation>
        <location evidence="11">Cytoplasm</location>
    </subcellularLocation>
</comment>
<evidence type="ECO:0000256" key="8">
    <source>
        <dbReference type="ARBA" id="ARBA00023098"/>
    </source>
</evidence>
<keyword evidence="1 11" id="KW-0444">Lipid biosynthesis</keyword>
<feature type="binding site" evidence="11">
    <location>
        <position position="218"/>
    </location>
    <ligand>
        <name>Mg(2+)</name>
        <dbReference type="ChEBI" id="CHEBI:18420"/>
    </ligand>
</feature>
<evidence type="ECO:0000256" key="2">
    <source>
        <dbReference type="ARBA" id="ARBA00022679"/>
    </source>
</evidence>
<feature type="binding site" evidence="11">
    <location>
        <begin position="66"/>
        <end position="72"/>
    </location>
    <ligand>
        <name>ATP</name>
        <dbReference type="ChEBI" id="CHEBI:30616"/>
    </ligand>
</feature>
<gene>
    <name evidence="13" type="ORF">FHU10_3393</name>
</gene>
<dbReference type="HAMAP" id="MF_01377">
    <property type="entry name" value="YegS"/>
    <property type="match status" value="1"/>
</dbReference>
<keyword evidence="2 11" id="KW-0808">Transferase</keyword>
<dbReference type="SMART" id="SM00046">
    <property type="entry name" value="DAGKc"/>
    <property type="match status" value="1"/>
</dbReference>
<dbReference type="PANTHER" id="PTHR12358">
    <property type="entry name" value="SPHINGOSINE KINASE"/>
    <property type="match status" value="1"/>
</dbReference>
<keyword evidence="11" id="KW-0963">Cytoplasm</keyword>
<dbReference type="GO" id="GO:0000287">
    <property type="term" value="F:magnesium ion binding"/>
    <property type="evidence" value="ECO:0007669"/>
    <property type="project" value="UniProtKB-UniRule"/>
</dbReference>
<evidence type="ECO:0000313" key="13">
    <source>
        <dbReference type="EMBL" id="TVZ70799.1"/>
    </source>
</evidence>
<dbReference type="OrthoDB" id="142078at2"/>
<dbReference type="GO" id="GO:0005737">
    <property type="term" value="C:cytoplasm"/>
    <property type="evidence" value="ECO:0007669"/>
    <property type="project" value="UniProtKB-SubCell"/>
</dbReference>
<feature type="domain" description="DAGKc" evidence="12">
    <location>
        <begin position="2"/>
        <end position="134"/>
    </location>
</feature>
<comment type="caution">
    <text evidence="13">The sequence shown here is derived from an EMBL/GenBank/DDBJ whole genome shotgun (WGS) entry which is preliminary data.</text>
</comment>
<comment type="cofactor">
    <cofactor evidence="11">
        <name>Mg(2+)</name>
        <dbReference type="ChEBI" id="CHEBI:18420"/>
    </cofactor>
    <cofactor evidence="11">
        <name>Ca(2+)</name>
        <dbReference type="ChEBI" id="CHEBI:29108"/>
    </cofactor>
    <text evidence="11">Binds 1 Mg(2+) ion per subunit. Ca(2+) may be able to substitute.</text>
</comment>
<dbReference type="Gene3D" id="2.60.200.40">
    <property type="match status" value="1"/>
</dbReference>
<reference evidence="13" key="1">
    <citation type="submission" date="2019-06" db="EMBL/GenBank/DDBJ databases">
        <authorList>
            <person name="Deangelis K."/>
            <person name="Huntemann M."/>
            <person name="Clum A."/>
            <person name="Pillay M."/>
            <person name="Palaniappan K."/>
            <person name="Varghese N."/>
            <person name="Mikhailova N."/>
            <person name="Stamatis D."/>
            <person name="Reddy T."/>
            <person name="Daum C."/>
            <person name="Shapiro N."/>
            <person name="Ivanova N."/>
            <person name="Kyrpides N."/>
            <person name="Woyke T."/>
        </authorList>
    </citation>
    <scope>NUCLEOTIDE SEQUENCE [LARGE SCALE GENOMIC DNA]</scope>
    <source>
        <strain evidence="13">128R</strain>
    </source>
</reference>
<dbReference type="PANTHER" id="PTHR12358:SF106">
    <property type="entry name" value="LIPID KINASE YEGS"/>
    <property type="match status" value="1"/>
</dbReference>
<dbReference type="EMBL" id="VISQ01000001">
    <property type="protein sequence ID" value="TVZ70799.1"/>
    <property type="molecule type" value="Genomic_DNA"/>
</dbReference>
<evidence type="ECO:0000256" key="11">
    <source>
        <dbReference type="HAMAP-Rule" id="MF_01377"/>
    </source>
</evidence>
<dbReference type="SUPFAM" id="SSF111331">
    <property type="entry name" value="NAD kinase/diacylglycerol kinase-like"/>
    <property type="match status" value="1"/>
</dbReference>
<keyword evidence="4 11" id="KW-0547">Nucleotide-binding</keyword>
<dbReference type="GO" id="GO:0001727">
    <property type="term" value="F:lipid kinase activity"/>
    <property type="evidence" value="ECO:0007669"/>
    <property type="project" value="UniProtKB-UniRule"/>
</dbReference>
<evidence type="ECO:0000256" key="7">
    <source>
        <dbReference type="ARBA" id="ARBA00022842"/>
    </source>
</evidence>
<dbReference type="InterPro" id="IPR001206">
    <property type="entry name" value="Diacylglycerol_kinase_cat_dom"/>
</dbReference>
<dbReference type="InterPro" id="IPR016064">
    <property type="entry name" value="NAD/diacylglycerol_kinase_sf"/>
</dbReference>
<evidence type="ECO:0000256" key="5">
    <source>
        <dbReference type="ARBA" id="ARBA00022777"/>
    </source>
</evidence>
<keyword evidence="8 11" id="KW-0443">Lipid metabolism</keyword>
<evidence type="ECO:0000256" key="9">
    <source>
        <dbReference type="ARBA" id="ARBA00023209"/>
    </source>
</evidence>
<dbReference type="GO" id="GO:0005886">
    <property type="term" value="C:plasma membrane"/>
    <property type="evidence" value="ECO:0007669"/>
    <property type="project" value="TreeGrafter"/>
</dbReference>
<dbReference type="Gene3D" id="3.40.50.10330">
    <property type="entry name" value="Probable inorganic polyphosphate/atp-NAD kinase, domain 1"/>
    <property type="match status" value="1"/>
</dbReference>
<dbReference type="EC" id="2.7.1.-" evidence="11"/>
<evidence type="ECO:0000256" key="1">
    <source>
        <dbReference type="ARBA" id="ARBA00022516"/>
    </source>
</evidence>
<feature type="binding site" evidence="11">
    <location>
        <position position="220"/>
    </location>
    <ligand>
        <name>Mg(2+)</name>
        <dbReference type="ChEBI" id="CHEBI:18420"/>
    </ligand>
</feature>
<keyword evidence="7 11" id="KW-0460">Magnesium</keyword>
<comment type="similarity">
    <text evidence="11">Belongs to the diacylglycerol/lipid kinase family. YegS lipid kinase subfamily.</text>
</comment>
<dbReference type="Pfam" id="PF19279">
    <property type="entry name" value="YegS_C"/>
    <property type="match status" value="1"/>
</dbReference>
<dbReference type="AlphaFoldDB" id="A0A542BSW9"/>
<keyword evidence="3 11" id="KW-0479">Metal-binding</keyword>
<evidence type="ECO:0000256" key="3">
    <source>
        <dbReference type="ARBA" id="ARBA00022723"/>
    </source>
</evidence>
<proteinExistence type="inferred from homology"/>
<dbReference type="InterPro" id="IPR005218">
    <property type="entry name" value="Diacylglycerol/lipid_kinase"/>
</dbReference>
<keyword evidence="6 11" id="KW-0067">ATP-binding</keyword>